<dbReference type="SUPFAM" id="SSF57701">
    <property type="entry name" value="Zn2/Cys6 DNA-binding domain"/>
    <property type="match status" value="1"/>
</dbReference>
<evidence type="ECO:0000256" key="5">
    <source>
        <dbReference type="ARBA" id="ARBA00023242"/>
    </source>
</evidence>
<dbReference type="GO" id="GO:0008270">
    <property type="term" value="F:zinc ion binding"/>
    <property type="evidence" value="ECO:0007669"/>
    <property type="project" value="InterPro"/>
</dbReference>
<dbReference type="EMBL" id="AP024450">
    <property type="protein sequence ID" value="BCS30435.1"/>
    <property type="molecule type" value="Genomic_DNA"/>
</dbReference>
<dbReference type="GeneID" id="64980432"/>
<evidence type="ECO:0000313" key="8">
    <source>
        <dbReference type="EMBL" id="BCS30435.1"/>
    </source>
</evidence>
<dbReference type="GO" id="GO:0003677">
    <property type="term" value="F:DNA binding"/>
    <property type="evidence" value="ECO:0007669"/>
    <property type="project" value="UniProtKB-KW"/>
</dbReference>
<evidence type="ECO:0000256" key="1">
    <source>
        <dbReference type="ARBA" id="ARBA00004123"/>
    </source>
</evidence>
<evidence type="ECO:0000256" key="2">
    <source>
        <dbReference type="ARBA" id="ARBA00023015"/>
    </source>
</evidence>
<accession>A0A7R7XZ84</accession>
<gene>
    <name evidence="8" type="ORF">APUU_80738S</name>
</gene>
<dbReference type="SMART" id="SM00066">
    <property type="entry name" value="GAL4"/>
    <property type="match status" value="1"/>
</dbReference>
<evidence type="ECO:0000256" key="6">
    <source>
        <dbReference type="SAM" id="MobiDB-lite"/>
    </source>
</evidence>
<dbReference type="AlphaFoldDB" id="A0A7R7XZ84"/>
<proteinExistence type="predicted"/>
<dbReference type="Pfam" id="PF00172">
    <property type="entry name" value="Zn_clus"/>
    <property type="match status" value="1"/>
</dbReference>
<keyword evidence="2" id="KW-0805">Transcription regulation</keyword>
<keyword evidence="3" id="KW-0238">DNA-binding</keyword>
<evidence type="ECO:0000313" key="9">
    <source>
        <dbReference type="Proteomes" id="UP000654913"/>
    </source>
</evidence>
<dbReference type="PROSITE" id="PS00463">
    <property type="entry name" value="ZN2_CY6_FUNGAL_1"/>
    <property type="match status" value="1"/>
</dbReference>
<keyword evidence="5" id="KW-0539">Nucleus</keyword>
<organism evidence="8 9">
    <name type="scientific">Aspergillus puulaauensis</name>
    <dbReference type="NCBI Taxonomy" id="1220207"/>
    <lineage>
        <taxon>Eukaryota</taxon>
        <taxon>Fungi</taxon>
        <taxon>Dikarya</taxon>
        <taxon>Ascomycota</taxon>
        <taxon>Pezizomycotina</taxon>
        <taxon>Eurotiomycetes</taxon>
        <taxon>Eurotiomycetidae</taxon>
        <taxon>Eurotiales</taxon>
        <taxon>Aspergillaceae</taxon>
        <taxon>Aspergillus</taxon>
    </lineage>
</organism>
<dbReference type="OrthoDB" id="5213892at2759"/>
<dbReference type="GO" id="GO:0005634">
    <property type="term" value="C:nucleus"/>
    <property type="evidence" value="ECO:0007669"/>
    <property type="project" value="UniProtKB-SubCell"/>
</dbReference>
<keyword evidence="9" id="KW-1185">Reference proteome</keyword>
<dbReference type="InterPro" id="IPR001138">
    <property type="entry name" value="Zn2Cys6_DnaBD"/>
</dbReference>
<dbReference type="GO" id="GO:0000981">
    <property type="term" value="F:DNA-binding transcription factor activity, RNA polymerase II-specific"/>
    <property type="evidence" value="ECO:0007669"/>
    <property type="project" value="InterPro"/>
</dbReference>
<dbReference type="InterPro" id="IPR036864">
    <property type="entry name" value="Zn2-C6_fun-type_DNA-bd_sf"/>
</dbReference>
<protein>
    <recommendedName>
        <fullName evidence="7">Zn(2)-C6 fungal-type domain-containing protein</fullName>
    </recommendedName>
</protein>
<dbReference type="RefSeq" id="XP_041562621.1">
    <property type="nucleotide sequence ID" value="XM_041697052.1"/>
</dbReference>
<name>A0A7R7XZ84_9EURO</name>
<feature type="compositionally biased region" description="Polar residues" evidence="6">
    <location>
        <begin position="110"/>
        <end position="127"/>
    </location>
</feature>
<evidence type="ECO:0000256" key="4">
    <source>
        <dbReference type="ARBA" id="ARBA00023163"/>
    </source>
</evidence>
<dbReference type="CDD" id="cd00067">
    <property type="entry name" value="GAL4"/>
    <property type="match status" value="1"/>
</dbReference>
<dbReference type="Pfam" id="PF11951">
    <property type="entry name" value="Fungal_trans_2"/>
    <property type="match status" value="1"/>
</dbReference>
<feature type="region of interest" description="Disordered" evidence="6">
    <location>
        <begin position="100"/>
        <end position="149"/>
    </location>
</feature>
<dbReference type="InterPro" id="IPR021858">
    <property type="entry name" value="Fun_TF"/>
</dbReference>
<sequence>MRSKRCHSSHILEDSDMTDGKKNNVGCWTCRLRRKRCDLVRPVCGICSALEICCYSDPDKPEWMDNGVKQRQMVLQLKTEVKKRASRRRSKRLIQRVARDLEDEEEVPTPKQTLDITAPSTQQTNRRAPNEDQARRSSPPDYVNETRPASESAAGFTQISLEHLDAQGSHRLSNELELSFIMVFLDYTFPVLFPLYTPTIFEGGRGWLLVLPMKIRALYHTVISLTSYFFTEVPISSGAGYERCTNVAFGEQSKQLDLAVKMVQQDLHTIYQGVHSNILESVYLLESIVQLLIYDGVVATTENWRMHLGAAIVLFEQIISCPGSVSSLFNLMSQLSPLPTNSENWNGFWTADQAAFRFFSAILLVADIISSTALEQSPKLQKYHNDLLTNDPGPEKAPLQLEDFIGCQNWVLCLISEIAVLDTWKKDMKKHRSLNMTQLVERGSLIEQELQTGFSQLDHVPETQYPPQRPPDMFPFNGSCTTSTTNTVTRIWAHAARIYLHTVLSGWQTATPEICEDVSQTVNLFKEISPGVFRALAWPFCVAGCLAAEEQESAFRELVNSMGPLGMVGTMQSALCIMENVWRKREHIDPDTWDIAACSRSLGHVVLFI</sequence>
<keyword evidence="4" id="KW-0804">Transcription</keyword>
<dbReference type="KEGG" id="apuu:APUU_80738S"/>
<evidence type="ECO:0000259" key="7">
    <source>
        <dbReference type="PROSITE" id="PS50048"/>
    </source>
</evidence>
<dbReference type="PANTHER" id="PTHR37534">
    <property type="entry name" value="TRANSCRIPTIONAL ACTIVATOR PROTEIN UGA3"/>
    <property type="match status" value="1"/>
</dbReference>
<feature type="domain" description="Zn(2)-C6 fungal-type" evidence="7">
    <location>
        <begin position="26"/>
        <end position="54"/>
    </location>
</feature>
<comment type="subcellular location">
    <subcellularLocation>
        <location evidence="1">Nucleus</location>
    </subcellularLocation>
</comment>
<dbReference type="Proteomes" id="UP000654913">
    <property type="component" value="Chromosome 8"/>
</dbReference>
<dbReference type="PANTHER" id="PTHR37534:SF20">
    <property type="entry name" value="PRO1A C6 ZINK-FINGER PROTEIN"/>
    <property type="match status" value="1"/>
</dbReference>
<evidence type="ECO:0000256" key="3">
    <source>
        <dbReference type="ARBA" id="ARBA00023125"/>
    </source>
</evidence>
<dbReference type="PROSITE" id="PS50048">
    <property type="entry name" value="ZN2_CY6_FUNGAL_2"/>
    <property type="match status" value="1"/>
</dbReference>
<reference evidence="8" key="1">
    <citation type="submission" date="2021-01" db="EMBL/GenBank/DDBJ databases">
        <authorList>
            <consortium name="Aspergillus puulaauensis MK2 genome sequencing consortium"/>
            <person name="Kazuki M."/>
            <person name="Futagami T."/>
        </authorList>
    </citation>
    <scope>NUCLEOTIDE SEQUENCE</scope>
    <source>
        <strain evidence="8">MK2</strain>
    </source>
</reference>
<reference evidence="8" key="2">
    <citation type="submission" date="2021-02" db="EMBL/GenBank/DDBJ databases">
        <title>Aspergillus puulaauensis MK2 genome sequence.</title>
        <authorList>
            <person name="Futagami T."/>
            <person name="Mori K."/>
            <person name="Kadooka C."/>
            <person name="Tanaka T."/>
        </authorList>
    </citation>
    <scope>NUCLEOTIDE SEQUENCE</scope>
    <source>
        <strain evidence="8">MK2</strain>
    </source>
</reference>